<sequence>MVKKNRKIVSQKFNDFDAISCNELRKLMRKDVADETYMGALVKIISEKSRAKPNEELRLNDDVDEDEDDPDYMLILGKLKKHGNAYRAEYVEEDGPRAIIKYEEASSSDTECDQEQIDGPLNPMPLAEVQGILDSHLASSREEIKKLTKRKKRSKSNNEREENATLLSHSTYSRAPHTPAAKGDLDLDKNSGQQQYRRKLRSYNTKRVDEPINRVKEMEKVTRTDPLSKSKIGKEENVVVMEPVSHTYSRTRKKNKFKSEYGDEKIQLDPECYTRNRKGNKFKTECNEEKIQLDRDYHLWNKKLKLVNDHLIYTTGDIEVVYELKSGERDRMKEDDDDNESSDVEIIDIDTFRKMINRGTTGQSAFRDKVIAALRKPFDFDEYDQRLLDIEKPSLKERHLDLRNGRERSVGKPEPGKCYLDYHPG</sequence>
<dbReference type="PANTHER" id="PTHR34194:SF2">
    <property type="entry name" value="F14J8.16 PROTEIN"/>
    <property type="match status" value="1"/>
</dbReference>
<dbReference type="PANTHER" id="PTHR34194">
    <property type="entry name" value="F14J8.16 PROTEIN"/>
    <property type="match status" value="1"/>
</dbReference>
<feature type="compositionally biased region" description="Basic and acidic residues" evidence="1">
    <location>
        <begin position="399"/>
        <end position="415"/>
    </location>
</feature>
<gene>
    <name evidence="2" type="ORF">SASPL_116295</name>
</gene>
<dbReference type="AlphaFoldDB" id="A0A8X8XTJ3"/>
<dbReference type="EMBL" id="PNBA02000006">
    <property type="protein sequence ID" value="KAG6419783.1"/>
    <property type="molecule type" value="Genomic_DNA"/>
</dbReference>
<organism evidence="2">
    <name type="scientific">Salvia splendens</name>
    <name type="common">Scarlet sage</name>
    <dbReference type="NCBI Taxonomy" id="180675"/>
    <lineage>
        <taxon>Eukaryota</taxon>
        <taxon>Viridiplantae</taxon>
        <taxon>Streptophyta</taxon>
        <taxon>Embryophyta</taxon>
        <taxon>Tracheophyta</taxon>
        <taxon>Spermatophyta</taxon>
        <taxon>Magnoliopsida</taxon>
        <taxon>eudicotyledons</taxon>
        <taxon>Gunneridae</taxon>
        <taxon>Pentapetalae</taxon>
        <taxon>asterids</taxon>
        <taxon>lamiids</taxon>
        <taxon>Lamiales</taxon>
        <taxon>Lamiaceae</taxon>
        <taxon>Nepetoideae</taxon>
        <taxon>Mentheae</taxon>
        <taxon>Salviinae</taxon>
        <taxon>Salvia</taxon>
        <taxon>Salvia subgen. Calosphace</taxon>
        <taxon>core Calosphace</taxon>
    </lineage>
</organism>
<reference evidence="2" key="2">
    <citation type="submission" date="2020-08" db="EMBL/GenBank/DDBJ databases">
        <title>Plant Genome Project.</title>
        <authorList>
            <person name="Zhang R.-G."/>
        </authorList>
    </citation>
    <scope>NUCLEOTIDE SEQUENCE</scope>
    <source>
        <strain evidence="2">Huo1</strain>
        <tissue evidence="2">Leaf</tissue>
    </source>
</reference>
<reference evidence="2" key="1">
    <citation type="submission" date="2018-01" db="EMBL/GenBank/DDBJ databases">
        <authorList>
            <person name="Mao J.F."/>
        </authorList>
    </citation>
    <scope>NUCLEOTIDE SEQUENCE</scope>
    <source>
        <strain evidence="2">Huo1</strain>
        <tissue evidence="2">Leaf</tissue>
    </source>
</reference>
<feature type="region of interest" description="Disordered" evidence="1">
    <location>
        <begin position="140"/>
        <end position="201"/>
    </location>
</feature>
<evidence type="ECO:0000313" key="3">
    <source>
        <dbReference type="Proteomes" id="UP000298416"/>
    </source>
</evidence>
<feature type="region of interest" description="Disordered" evidence="1">
    <location>
        <begin position="399"/>
        <end position="425"/>
    </location>
</feature>
<proteinExistence type="predicted"/>
<evidence type="ECO:0000256" key="1">
    <source>
        <dbReference type="SAM" id="MobiDB-lite"/>
    </source>
</evidence>
<accession>A0A8X8XTJ3</accession>
<protein>
    <submittedName>
        <fullName evidence="2">Uncharacterized protein</fullName>
    </submittedName>
</protein>
<evidence type="ECO:0000313" key="2">
    <source>
        <dbReference type="EMBL" id="KAG6419783.1"/>
    </source>
</evidence>
<name>A0A8X8XTJ3_SALSN</name>
<keyword evidence="3" id="KW-1185">Reference proteome</keyword>
<dbReference type="Proteomes" id="UP000298416">
    <property type="component" value="Unassembled WGS sequence"/>
</dbReference>
<comment type="caution">
    <text evidence="2">The sequence shown here is derived from an EMBL/GenBank/DDBJ whole genome shotgun (WGS) entry which is preliminary data.</text>
</comment>